<name>A0A562V2W0_9ACTN</name>
<sequence>MTDVVRFDRDALRDFTDRMELIAGDLEEVYAHASRVCSGDDAGHPGKRRHGVRVALGTLGEDHGAADTGELLALRVSESLTLASGLAASVRELGTLVDEVRHSLDAADTVTATELGRIVEDLTGVSVEGVESGGRLDGLRASDP</sequence>
<reference evidence="1 2" key="1">
    <citation type="journal article" date="2013" name="Stand. Genomic Sci.">
        <title>Genomic Encyclopedia of Type Strains, Phase I: The one thousand microbial genomes (KMG-I) project.</title>
        <authorList>
            <person name="Kyrpides N.C."/>
            <person name="Woyke T."/>
            <person name="Eisen J.A."/>
            <person name="Garrity G."/>
            <person name="Lilburn T.G."/>
            <person name="Beck B.J."/>
            <person name="Whitman W.B."/>
            <person name="Hugenholtz P."/>
            <person name="Klenk H.P."/>
        </authorList>
    </citation>
    <scope>NUCLEOTIDE SEQUENCE [LARGE SCALE GENOMIC DNA]</scope>
    <source>
        <strain evidence="1 2">DSM 45044</strain>
    </source>
</reference>
<organism evidence="1 2">
    <name type="scientific">Stackebrandtia albiflava</name>
    <dbReference type="NCBI Taxonomy" id="406432"/>
    <lineage>
        <taxon>Bacteria</taxon>
        <taxon>Bacillati</taxon>
        <taxon>Actinomycetota</taxon>
        <taxon>Actinomycetes</taxon>
        <taxon>Glycomycetales</taxon>
        <taxon>Glycomycetaceae</taxon>
        <taxon>Stackebrandtia</taxon>
    </lineage>
</organism>
<comment type="caution">
    <text evidence="1">The sequence shown here is derived from an EMBL/GenBank/DDBJ whole genome shotgun (WGS) entry which is preliminary data.</text>
</comment>
<dbReference type="EMBL" id="VLLL01000006">
    <property type="protein sequence ID" value="TWJ12240.1"/>
    <property type="molecule type" value="Genomic_DNA"/>
</dbReference>
<evidence type="ECO:0000313" key="1">
    <source>
        <dbReference type="EMBL" id="TWJ12240.1"/>
    </source>
</evidence>
<protein>
    <submittedName>
        <fullName evidence="1">Uncharacterized protein</fullName>
    </submittedName>
</protein>
<proteinExistence type="predicted"/>
<accession>A0A562V2W0</accession>
<evidence type="ECO:0000313" key="2">
    <source>
        <dbReference type="Proteomes" id="UP000321617"/>
    </source>
</evidence>
<dbReference type="Proteomes" id="UP000321617">
    <property type="component" value="Unassembled WGS sequence"/>
</dbReference>
<gene>
    <name evidence="1" type="ORF">LX16_2995</name>
</gene>
<dbReference type="AlphaFoldDB" id="A0A562V2W0"/>
<dbReference type="RefSeq" id="WP_147139192.1">
    <property type="nucleotide sequence ID" value="NZ_BAABIJ010000002.1"/>
</dbReference>
<keyword evidence="2" id="KW-1185">Reference proteome</keyword>